<feature type="region of interest" description="Disordered" evidence="1">
    <location>
        <begin position="37"/>
        <end position="82"/>
    </location>
</feature>
<accession>A0ABD6EHG5</accession>
<reference evidence="2 3" key="1">
    <citation type="submission" date="2024-08" db="EMBL/GenBank/DDBJ databases">
        <title>Gnathostoma spinigerum genome.</title>
        <authorList>
            <person name="Gonzalez-Bertolin B."/>
            <person name="Monzon S."/>
            <person name="Zaballos A."/>
            <person name="Jimenez P."/>
            <person name="Dekumyoy P."/>
            <person name="Varona S."/>
            <person name="Cuesta I."/>
            <person name="Sumanam S."/>
            <person name="Adisakwattana P."/>
            <person name="Gasser R.B."/>
            <person name="Hernandez-Gonzalez A."/>
            <person name="Young N.D."/>
            <person name="Perteguer M.J."/>
        </authorList>
    </citation>
    <scope>NUCLEOTIDE SEQUENCE [LARGE SCALE GENOMIC DNA]</scope>
    <source>
        <strain evidence="2">AL3</strain>
        <tissue evidence="2">Liver</tissue>
    </source>
</reference>
<dbReference type="Proteomes" id="UP001608902">
    <property type="component" value="Unassembled WGS sequence"/>
</dbReference>
<dbReference type="EMBL" id="JBGFUD010003384">
    <property type="protein sequence ID" value="MFH4978661.1"/>
    <property type="molecule type" value="Genomic_DNA"/>
</dbReference>
<evidence type="ECO:0000313" key="2">
    <source>
        <dbReference type="EMBL" id="MFH4978661.1"/>
    </source>
</evidence>
<comment type="caution">
    <text evidence="2">The sequence shown here is derived from an EMBL/GenBank/DDBJ whole genome shotgun (WGS) entry which is preliminary data.</text>
</comment>
<gene>
    <name evidence="2" type="ORF">AB6A40_005370</name>
</gene>
<evidence type="ECO:0000313" key="3">
    <source>
        <dbReference type="Proteomes" id="UP001608902"/>
    </source>
</evidence>
<feature type="compositionally biased region" description="Basic and acidic residues" evidence="1">
    <location>
        <begin position="71"/>
        <end position="82"/>
    </location>
</feature>
<dbReference type="AlphaFoldDB" id="A0ABD6EHG5"/>
<evidence type="ECO:0000256" key="1">
    <source>
        <dbReference type="SAM" id="MobiDB-lite"/>
    </source>
</evidence>
<name>A0ABD6EHG5_9BILA</name>
<organism evidence="2 3">
    <name type="scientific">Gnathostoma spinigerum</name>
    <dbReference type="NCBI Taxonomy" id="75299"/>
    <lineage>
        <taxon>Eukaryota</taxon>
        <taxon>Metazoa</taxon>
        <taxon>Ecdysozoa</taxon>
        <taxon>Nematoda</taxon>
        <taxon>Chromadorea</taxon>
        <taxon>Rhabditida</taxon>
        <taxon>Spirurina</taxon>
        <taxon>Gnathostomatomorpha</taxon>
        <taxon>Gnathostomatoidea</taxon>
        <taxon>Gnathostomatidae</taxon>
        <taxon>Gnathostoma</taxon>
    </lineage>
</organism>
<protein>
    <submittedName>
        <fullName evidence="2">Uncharacterized protein</fullName>
    </submittedName>
</protein>
<keyword evidence="3" id="KW-1185">Reference proteome</keyword>
<feature type="compositionally biased region" description="Polar residues" evidence="1">
    <location>
        <begin position="46"/>
        <end position="68"/>
    </location>
</feature>
<proteinExistence type="predicted"/>
<sequence>MSNKVKNLLGTVTECVESLDESTSLLQNDTGVTQNNSFASGDHKLLSSSTVSTSNEDNESSQGLSSCITEDVGKAHSQNEESKLSLTSILDLITSRGRKNKPSMSFYVAVCSPTLKVYWQLRE</sequence>